<protein>
    <submittedName>
        <fullName evidence="2">Tripartite tricarboxylate transporter substrate binding protein</fullName>
    </submittedName>
</protein>
<evidence type="ECO:0000313" key="3">
    <source>
        <dbReference type="Proteomes" id="UP001501671"/>
    </source>
</evidence>
<proteinExistence type="inferred from homology"/>
<dbReference type="InterPro" id="IPR005064">
    <property type="entry name" value="BUG"/>
</dbReference>
<dbReference type="PIRSF" id="PIRSF017082">
    <property type="entry name" value="YflP"/>
    <property type="match status" value="1"/>
</dbReference>
<evidence type="ECO:0000256" key="1">
    <source>
        <dbReference type="ARBA" id="ARBA00006987"/>
    </source>
</evidence>
<evidence type="ECO:0000313" key="2">
    <source>
        <dbReference type="EMBL" id="GAA4336183.1"/>
    </source>
</evidence>
<name>A0ABP8H995_9BURK</name>
<organism evidence="2 3">
    <name type="scientific">Pigmentiphaga soli</name>
    <dbReference type="NCBI Taxonomy" id="1007095"/>
    <lineage>
        <taxon>Bacteria</taxon>
        <taxon>Pseudomonadati</taxon>
        <taxon>Pseudomonadota</taxon>
        <taxon>Betaproteobacteria</taxon>
        <taxon>Burkholderiales</taxon>
        <taxon>Alcaligenaceae</taxon>
        <taxon>Pigmentiphaga</taxon>
    </lineage>
</organism>
<dbReference type="Proteomes" id="UP001501671">
    <property type="component" value="Unassembled WGS sequence"/>
</dbReference>
<sequence length="291" mass="30203">MIVPYAPGGGSDATARLVAQKLSESLGQTVVVDNRTGAGGILGMEMAAKAAPDGYTLVLGATGTLSINPSLYRSLPYDALRDFTPISLVIVTPCVLVANPALPIHSVAELIAYAKANPGKLNYSSSGVGGSSHLAGALFNAMAGTQMAHIPYRGTGPAALAVVAGEVSVTFADVYATLPHVKSGRVRALAVTSITRMQAMPELPTIAEAGVPGYEAGSWFGVLGPAGMPHDVVVRLASELADIVNAPQMREKLISDGSIPVGNTPEEFARHIRAENARWSRVIKQENIHAD</sequence>
<dbReference type="EMBL" id="BAABFO010000014">
    <property type="protein sequence ID" value="GAA4336183.1"/>
    <property type="molecule type" value="Genomic_DNA"/>
</dbReference>
<dbReference type="CDD" id="cd13578">
    <property type="entry name" value="PBP2_Bug27"/>
    <property type="match status" value="1"/>
</dbReference>
<dbReference type="PANTHER" id="PTHR42928">
    <property type="entry name" value="TRICARBOXYLATE-BINDING PROTEIN"/>
    <property type="match status" value="1"/>
</dbReference>
<reference evidence="3" key="1">
    <citation type="journal article" date="2019" name="Int. J. Syst. Evol. Microbiol.">
        <title>The Global Catalogue of Microorganisms (GCM) 10K type strain sequencing project: providing services to taxonomists for standard genome sequencing and annotation.</title>
        <authorList>
            <consortium name="The Broad Institute Genomics Platform"/>
            <consortium name="The Broad Institute Genome Sequencing Center for Infectious Disease"/>
            <person name="Wu L."/>
            <person name="Ma J."/>
        </authorList>
    </citation>
    <scope>NUCLEOTIDE SEQUENCE [LARGE SCALE GENOMIC DNA]</scope>
    <source>
        <strain evidence="3">JCM 17666</strain>
    </source>
</reference>
<dbReference type="InterPro" id="IPR042100">
    <property type="entry name" value="Bug_dom1"/>
</dbReference>
<keyword evidence="3" id="KW-1185">Reference proteome</keyword>
<dbReference type="Gene3D" id="3.40.190.150">
    <property type="entry name" value="Bordetella uptake gene, domain 1"/>
    <property type="match status" value="1"/>
</dbReference>
<dbReference type="Gene3D" id="3.40.190.10">
    <property type="entry name" value="Periplasmic binding protein-like II"/>
    <property type="match status" value="1"/>
</dbReference>
<dbReference type="PANTHER" id="PTHR42928:SF5">
    <property type="entry name" value="BLR1237 PROTEIN"/>
    <property type="match status" value="1"/>
</dbReference>
<dbReference type="Pfam" id="PF03401">
    <property type="entry name" value="TctC"/>
    <property type="match status" value="1"/>
</dbReference>
<accession>A0ABP8H995</accession>
<gene>
    <name evidence="2" type="ORF">GCM10023144_30250</name>
</gene>
<comment type="caution">
    <text evidence="2">The sequence shown here is derived from an EMBL/GenBank/DDBJ whole genome shotgun (WGS) entry which is preliminary data.</text>
</comment>
<comment type="similarity">
    <text evidence="1">Belongs to the UPF0065 (bug) family.</text>
</comment>
<dbReference type="SUPFAM" id="SSF53850">
    <property type="entry name" value="Periplasmic binding protein-like II"/>
    <property type="match status" value="1"/>
</dbReference>